<dbReference type="Pfam" id="PF16448">
    <property type="entry name" value="LapD_MoxY_N"/>
    <property type="match status" value="1"/>
</dbReference>
<sequence>MSLLKQLLISVSLVVLIILGGTVWLNSSSAQEYLNTQLQHQTDSAATALALALAQPSNQNPIAQKRVTTALFDSGQFKRIQLTSPEGASQILHEVRGSQALPDVPQWFMRWFPIVAAESSAPINDGPRQIGLITLQADANYAWVSLWQGLSRLAMMILVVGIAWALYVFYLIRRLRRVLHSEVTQPLHTLSHDTEAAVAPLKKATFAELSEVTRALASVRQSIAATTEEQSAKIESLEIELNQDAVTGLVNRKYFINELRRLLENQNAQGGWLLLFRQRDLADINKVMTRANVDEWLLSLSQQLQDVIDQSDLTAPITLARLNGSDFVLLVPDPDASALQALTQSVQAILRQQRIQLPHGEYCRWALAQTDYRPGQFLTHVLGRLDQALMRAESAGHGSIEVLTTSQAETLVDQPKGGETQWRALLQDALIEQQLSLELTTLEGAASHWKKAALVLHTSPTTGETLQGYQFMPVATRLGLSAMCDARAFELALQHISQYTADRLILRVSLSSITQAGFNEQIAAKLATVPLQLTERLAVELDAYSLTSEPVQVGAFCHMLAQHNVHRGVRRILMLPRVALMLRDLHISYVHVGASDWLELERKTGGLFMLRSTLEVCRALGVLFVFDGDLTQLSETSRQLLQEYGKLTSSPT</sequence>
<dbReference type="InterPro" id="IPR032244">
    <property type="entry name" value="LapD_MoxY_N"/>
</dbReference>
<dbReference type="SMART" id="SM00267">
    <property type="entry name" value="GGDEF"/>
    <property type="match status" value="1"/>
</dbReference>
<feature type="transmembrane region" description="Helical" evidence="1">
    <location>
        <begin position="153"/>
        <end position="172"/>
    </location>
</feature>
<dbReference type="InterPro" id="IPR050706">
    <property type="entry name" value="Cyclic-di-GMP_PDE-like"/>
</dbReference>
<keyword evidence="1" id="KW-0812">Transmembrane</keyword>
<name>A0A9D2VEN2_9BURK</name>
<keyword evidence="1" id="KW-0472">Membrane</keyword>
<keyword evidence="3" id="KW-0808">Transferase</keyword>
<dbReference type="InterPro" id="IPR042461">
    <property type="entry name" value="LapD_MoxY_peri_C"/>
</dbReference>
<evidence type="ECO:0000313" key="3">
    <source>
        <dbReference type="EMBL" id="HJH23261.1"/>
    </source>
</evidence>
<dbReference type="EC" id="2.7.7.65" evidence="3"/>
<keyword evidence="1" id="KW-1133">Transmembrane helix</keyword>
<dbReference type="InterPro" id="IPR029787">
    <property type="entry name" value="Nucleotide_cyclase"/>
</dbReference>
<dbReference type="InterPro" id="IPR043128">
    <property type="entry name" value="Rev_trsase/Diguanyl_cyclase"/>
</dbReference>
<dbReference type="PANTHER" id="PTHR33121:SF70">
    <property type="entry name" value="SIGNALING PROTEIN YKOW"/>
    <property type="match status" value="1"/>
</dbReference>
<dbReference type="GO" id="GO:0071111">
    <property type="term" value="F:cyclic-guanylate-specific phosphodiesterase activity"/>
    <property type="evidence" value="ECO:0007669"/>
    <property type="project" value="InterPro"/>
</dbReference>
<dbReference type="SUPFAM" id="SSF55073">
    <property type="entry name" value="Nucleotide cyclase"/>
    <property type="match status" value="1"/>
</dbReference>
<organism evidence="3 4">
    <name type="scientific">Paenalcaligenes hominis</name>
    <dbReference type="NCBI Taxonomy" id="643674"/>
    <lineage>
        <taxon>Bacteria</taxon>
        <taxon>Pseudomonadati</taxon>
        <taxon>Pseudomonadota</taxon>
        <taxon>Betaproteobacteria</taxon>
        <taxon>Burkholderiales</taxon>
        <taxon>Alcaligenaceae</taxon>
        <taxon>Paenalcaligenes</taxon>
    </lineage>
</organism>
<dbReference type="GO" id="GO:0052621">
    <property type="term" value="F:diguanylate cyclase activity"/>
    <property type="evidence" value="ECO:0007669"/>
    <property type="project" value="UniProtKB-EC"/>
</dbReference>
<dbReference type="Gene3D" id="3.20.20.450">
    <property type="entry name" value="EAL domain"/>
    <property type="match status" value="1"/>
</dbReference>
<dbReference type="Gene3D" id="6.20.270.20">
    <property type="entry name" value="LapD/MoxY periplasmic domain"/>
    <property type="match status" value="1"/>
</dbReference>
<dbReference type="PROSITE" id="PS50887">
    <property type="entry name" value="GGDEF"/>
    <property type="match status" value="1"/>
</dbReference>
<feature type="domain" description="GGDEF" evidence="2">
    <location>
        <begin position="269"/>
        <end position="405"/>
    </location>
</feature>
<feature type="transmembrane region" description="Helical" evidence="1">
    <location>
        <begin position="7"/>
        <end position="25"/>
    </location>
</feature>
<evidence type="ECO:0000259" key="2">
    <source>
        <dbReference type="PROSITE" id="PS50887"/>
    </source>
</evidence>
<accession>A0A9D2VEN2</accession>
<comment type="caution">
    <text evidence="3">The sequence shown here is derived from an EMBL/GenBank/DDBJ whole genome shotgun (WGS) entry which is preliminary data.</text>
</comment>
<dbReference type="Gene3D" id="3.30.70.270">
    <property type="match status" value="1"/>
</dbReference>
<dbReference type="Pfam" id="PF00990">
    <property type="entry name" value="GGDEF"/>
    <property type="match status" value="1"/>
</dbReference>
<dbReference type="EMBL" id="DYTQ01000027">
    <property type="protein sequence ID" value="HJH23261.1"/>
    <property type="molecule type" value="Genomic_DNA"/>
</dbReference>
<dbReference type="AlphaFoldDB" id="A0A9D2VEN2"/>
<dbReference type="Proteomes" id="UP000700248">
    <property type="component" value="Unassembled WGS sequence"/>
</dbReference>
<dbReference type="SUPFAM" id="SSF141868">
    <property type="entry name" value="EAL domain-like"/>
    <property type="match status" value="1"/>
</dbReference>
<proteinExistence type="predicted"/>
<dbReference type="InterPro" id="IPR000160">
    <property type="entry name" value="GGDEF_dom"/>
</dbReference>
<keyword evidence="3" id="KW-0548">Nucleotidyltransferase</keyword>
<evidence type="ECO:0000256" key="1">
    <source>
        <dbReference type="SAM" id="Phobius"/>
    </source>
</evidence>
<reference evidence="3" key="2">
    <citation type="submission" date="2021-09" db="EMBL/GenBank/DDBJ databases">
        <authorList>
            <person name="Gilroy R."/>
        </authorList>
    </citation>
    <scope>NUCLEOTIDE SEQUENCE</scope>
    <source>
        <strain evidence="3">CHK175-13533</strain>
    </source>
</reference>
<dbReference type="PANTHER" id="PTHR33121">
    <property type="entry name" value="CYCLIC DI-GMP PHOSPHODIESTERASE PDEF"/>
    <property type="match status" value="1"/>
</dbReference>
<gene>
    <name evidence="3" type="ORF">K8U84_01760</name>
</gene>
<dbReference type="Gene3D" id="3.30.110.200">
    <property type="match status" value="1"/>
</dbReference>
<dbReference type="RefSeq" id="WP_276830064.1">
    <property type="nucleotide sequence ID" value="NZ_DYTQ01000027.1"/>
</dbReference>
<reference evidence="3" key="1">
    <citation type="journal article" date="2021" name="PeerJ">
        <title>Extensive microbial diversity within the chicken gut microbiome revealed by metagenomics and culture.</title>
        <authorList>
            <person name="Gilroy R."/>
            <person name="Ravi A."/>
            <person name="Getino M."/>
            <person name="Pursley I."/>
            <person name="Horton D.L."/>
            <person name="Alikhan N.F."/>
            <person name="Baker D."/>
            <person name="Gharbi K."/>
            <person name="Hall N."/>
            <person name="Watson M."/>
            <person name="Adriaenssens E.M."/>
            <person name="Foster-Nyarko E."/>
            <person name="Jarju S."/>
            <person name="Secka A."/>
            <person name="Antonio M."/>
            <person name="Oren A."/>
            <person name="Chaudhuri R.R."/>
            <person name="La Ragione R."/>
            <person name="Hildebrand F."/>
            <person name="Pallen M.J."/>
        </authorList>
    </citation>
    <scope>NUCLEOTIDE SEQUENCE</scope>
    <source>
        <strain evidence="3">CHK175-13533</strain>
    </source>
</reference>
<dbReference type="InterPro" id="IPR035919">
    <property type="entry name" value="EAL_sf"/>
</dbReference>
<evidence type="ECO:0000313" key="4">
    <source>
        <dbReference type="Proteomes" id="UP000700248"/>
    </source>
</evidence>
<protein>
    <submittedName>
        <fullName evidence="3">Diguanylate cyclase</fullName>
        <ecNumber evidence="3">2.7.7.65</ecNumber>
    </submittedName>
</protein>